<proteinExistence type="predicted"/>
<dbReference type="EMBL" id="CAADIN010000006">
    <property type="protein sequence ID" value="VFR79558.1"/>
    <property type="molecule type" value="Genomic_DNA"/>
</dbReference>
<gene>
    <name evidence="3" type="ORF">ISE1_2872</name>
    <name evidence="2" type="ORF">ISE2_2851</name>
</gene>
<dbReference type="AlphaFoldDB" id="A0A484TXE4"/>
<accession>A0A484TXE4</accession>
<reference evidence="2" key="1">
    <citation type="submission" date="2019-03" db="EMBL/GenBank/DDBJ databases">
        <authorList>
            <person name="Danneels B."/>
        </authorList>
    </citation>
    <scope>NUCLEOTIDE SEQUENCE</scope>
</reference>
<sequence>MRYDSDPKSLRRIAALLAVSLADAGFSTPYINADNTIMTLGAAGLAALAGAAARPESTLVFQARSLKDLVLAAATAEAIEQIVWPVAQV</sequence>
<feature type="domain" description="DUF4376" evidence="1">
    <location>
        <begin position="2"/>
        <end position="80"/>
    </location>
</feature>
<evidence type="ECO:0000259" key="1">
    <source>
        <dbReference type="Pfam" id="PF14301"/>
    </source>
</evidence>
<evidence type="ECO:0000313" key="2">
    <source>
        <dbReference type="EMBL" id="VFR79558.1"/>
    </source>
</evidence>
<name>A0A484TXE4_9ZZZZ</name>
<protein>
    <recommendedName>
        <fullName evidence="1">DUF4376 domain-containing protein</fullName>
    </recommendedName>
</protein>
<organism evidence="2">
    <name type="scientific">plant metagenome</name>
    <dbReference type="NCBI Taxonomy" id="1297885"/>
    <lineage>
        <taxon>unclassified sequences</taxon>
        <taxon>metagenomes</taxon>
        <taxon>organismal metagenomes</taxon>
    </lineage>
</organism>
<dbReference type="Pfam" id="PF14301">
    <property type="entry name" value="DUF4376"/>
    <property type="match status" value="1"/>
</dbReference>
<dbReference type="InterPro" id="IPR025484">
    <property type="entry name" value="DUF4376"/>
</dbReference>
<evidence type="ECO:0000313" key="3">
    <source>
        <dbReference type="EMBL" id="VFR80187.1"/>
    </source>
</evidence>
<dbReference type="EMBL" id="CAADIM010000017">
    <property type="protein sequence ID" value="VFR80187.1"/>
    <property type="molecule type" value="Genomic_DNA"/>
</dbReference>